<feature type="transmembrane region" description="Helical" evidence="4">
    <location>
        <begin position="95"/>
        <end position="122"/>
    </location>
</feature>
<keyword evidence="4" id="KW-1133">Transmembrane helix</keyword>
<keyword evidence="4" id="KW-0812">Transmembrane</keyword>
<feature type="transmembrane region" description="Helical" evidence="4">
    <location>
        <begin position="472"/>
        <end position="493"/>
    </location>
</feature>
<feature type="transmembrane region" description="Helical" evidence="4">
    <location>
        <begin position="255"/>
        <end position="274"/>
    </location>
</feature>
<protein>
    <recommendedName>
        <fullName evidence="7">Monocarboxylic acid transporter</fullName>
    </recommendedName>
</protein>
<dbReference type="KEGG" id="ker:91105327"/>
<dbReference type="GO" id="GO:0022857">
    <property type="term" value="F:transmembrane transporter activity"/>
    <property type="evidence" value="ECO:0007669"/>
    <property type="project" value="InterPro"/>
</dbReference>
<keyword evidence="6" id="KW-1185">Reference proteome</keyword>
<gene>
    <name evidence="5" type="ORF">V865_006526</name>
</gene>
<dbReference type="PANTHER" id="PTHR11360:SF287">
    <property type="entry name" value="MFS MONOCARBOXYLATE TRANSPORTER"/>
    <property type="match status" value="1"/>
</dbReference>
<comment type="similarity">
    <text evidence="2">Belongs to the major facilitator superfamily. Monocarboxylate porter (TC 2.A.1.13) family.</text>
</comment>
<feature type="region of interest" description="Disordered" evidence="3">
    <location>
        <begin position="1"/>
        <end position="85"/>
    </location>
</feature>
<dbReference type="GeneID" id="91105327"/>
<dbReference type="AlphaFoldDB" id="A0AAX4KQY7"/>
<evidence type="ECO:0000313" key="5">
    <source>
        <dbReference type="EMBL" id="WWD08414.1"/>
    </source>
</evidence>
<feature type="transmembrane region" description="Helical" evidence="4">
    <location>
        <begin position="134"/>
        <end position="157"/>
    </location>
</feature>
<feature type="transmembrane region" description="Helical" evidence="4">
    <location>
        <begin position="342"/>
        <end position="363"/>
    </location>
</feature>
<dbReference type="Pfam" id="PF07690">
    <property type="entry name" value="MFS_1"/>
    <property type="match status" value="1"/>
</dbReference>
<dbReference type="SUPFAM" id="SSF103473">
    <property type="entry name" value="MFS general substrate transporter"/>
    <property type="match status" value="1"/>
</dbReference>
<feature type="transmembrane region" description="Helical" evidence="4">
    <location>
        <begin position="226"/>
        <end position="243"/>
    </location>
</feature>
<dbReference type="InterPro" id="IPR050327">
    <property type="entry name" value="Proton-linked_MCT"/>
</dbReference>
<evidence type="ECO:0000313" key="6">
    <source>
        <dbReference type="Proteomes" id="UP001358614"/>
    </source>
</evidence>
<dbReference type="EMBL" id="CP144090">
    <property type="protein sequence ID" value="WWD08414.1"/>
    <property type="molecule type" value="Genomic_DNA"/>
</dbReference>
<dbReference type="GO" id="GO:0016020">
    <property type="term" value="C:membrane"/>
    <property type="evidence" value="ECO:0007669"/>
    <property type="project" value="UniProtKB-SubCell"/>
</dbReference>
<evidence type="ECO:0008006" key="7">
    <source>
        <dbReference type="Google" id="ProtNLM"/>
    </source>
</evidence>
<reference evidence="5 6" key="1">
    <citation type="submission" date="2024-01" db="EMBL/GenBank/DDBJ databases">
        <title>Comparative genomics of Cryptococcus and Kwoniella reveals pathogenesis evolution and contrasting modes of karyotype evolution via chromosome fusion or intercentromeric recombination.</title>
        <authorList>
            <person name="Coelho M.A."/>
            <person name="David-Palma M."/>
            <person name="Shea T."/>
            <person name="Bowers K."/>
            <person name="McGinley-Smith S."/>
            <person name="Mohammad A.W."/>
            <person name="Gnirke A."/>
            <person name="Yurkov A.M."/>
            <person name="Nowrousian M."/>
            <person name="Sun S."/>
            <person name="Cuomo C.A."/>
            <person name="Heitman J."/>
        </authorList>
    </citation>
    <scope>NUCLEOTIDE SEQUENCE [LARGE SCALE GENOMIC DNA]</scope>
    <source>
        <strain evidence="5 6">PYCC6329</strain>
    </source>
</reference>
<comment type="subcellular location">
    <subcellularLocation>
        <location evidence="1">Membrane</location>
        <topology evidence="1">Multi-pass membrane protein</topology>
    </subcellularLocation>
</comment>
<dbReference type="InterPro" id="IPR011701">
    <property type="entry name" value="MFS"/>
</dbReference>
<feature type="compositionally biased region" description="Polar residues" evidence="3">
    <location>
        <begin position="18"/>
        <end position="41"/>
    </location>
</feature>
<name>A0AAX4KQY7_9TREE</name>
<keyword evidence="4" id="KW-0472">Membrane</keyword>
<feature type="transmembrane region" description="Helical" evidence="4">
    <location>
        <begin position="300"/>
        <end position="322"/>
    </location>
</feature>
<dbReference type="RefSeq" id="XP_066086381.1">
    <property type="nucleotide sequence ID" value="XM_066230284.1"/>
</dbReference>
<evidence type="ECO:0000256" key="1">
    <source>
        <dbReference type="ARBA" id="ARBA00004141"/>
    </source>
</evidence>
<feature type="transmembrane region" description="Helical" evidence="4">
    <location>
        <begin position="395"/>
        <end position="414"/>
    </location>
</feature>
<proteinExistence type="inferred from homology"/>
<evidence type="ECO:0000256" key="3">
    <source>
        <dbReference type="SAM" id="MobiDB-lite"/>
    </source>
</evidence>
<feature type="transmembrane region" description="Helical" evidence="4">
    <location>
        <begin position="169"/>
        <end position="185"/>
    </location>
</feature>
<sequence>MSASSTSAAGDIELAAISVQNPPTQSEPTNPFDTPSASQTFDYAVSSSPSPNQRPSSTRPTSSHQSVNGPEGEEEREAINPTEALPPVDSGRQAWLFLIAATYIELIIWGLPFSIGVLHVYWTNTLFKGQGESTITLAATLQTGLSYMTVAVSGPIFTTFPRYTKTLQLVGLMMASISMIASAFVTKPWHLIVTIGVFYPMASATYFPCATWIFEWFHARRGFASGVMYSGTGLGGFVFPFLMQGLLGRFGYKTAMISLGLGYAITGNIALLAIKRRIPLSRYDQNSLTPRRRPRVDWSFIRRSALYLAISTIGLTSMGNFIPSLWLPSFVDEMGMTKPNGTVLIAILNAASVPGNALLGYLSDRLPLKWTVLISCLGSALSCAFLWGFGTNSGVLVSFAVTFGLLGLSFTTLWTKMVGAVSRDDPVVTGLTYSIFAFMRGVGNMSSGPISDQLLKVGVLRGATGAYGFHNYGILLIYTAVTILSGGVTGLMLKE</sequence>
<evidence type="ECO:0000256" key="2">
    <source>
        <dbReference type="ARBA" id="ARBA00006727"/>
    </source>
</evidence>
<organism evidence="5 6">
    <name type="scientific">Kwoniella europaea PYCC6329</name>
    <dbReference type="NCBI Taxonomy" id="1423913"/>
    <lineage>
        <taxon>Eukaryota</taxon>
        <taxon>Fungi</taxon>
        <taxon>Dikarya</taxon>
        <taxon>Basidiomycota</taxon>
        <taxon>Agaricomycotina</taxon>
        <taxon>Tremellomycetes</taxon>
        <taxon>Tremellales</taxon>
        <taxon>Cryptococcaceae</taxon>
        <taxon>Kwoniella</taxon>
    </lineage>
</organism>
<dbReference type="Gene3D" id="1.20.1250.20">
    <property type="entry name" value="MFS general substrate transporter like domains"/>
    <property type="match status" value="2"/>
</dbReference>
<dbReference type="Proteomes" id="UP001358614">
    <property type="component" value="Chromosome 2"/>
</dbReference>
<evidence type="ECO:0000256" key="4">
    <source>
        <dbReference type="SAM" id="Phobius"/>
    </source>
</evidence>
<feature type="compositionally biased region" description="Low complexity" evidence="3">
    <location>
        <begin position="46"/>
        <end position="66"/>
    </location>
</feature>
<feature type="transmembrane region" description="Helical" evidence="4">
    <location>
        <begin position="370"/>
        <end position="389"/>
    </location>
</feature>
<feature type="transmembrane region" description="Helical" evidence="4">
    <location>
        <begin position="191"/>
        <end position="214"/>
    </location>
</feature>
<dbReference type="InterPro" id="IPR036259">
    <property type="entry name" value="MFS_trans_sf"/>
</dbReference>
<accession>A0AAX4KQY7</accession>
<dbReference type="PANTHER" id="PTHR11360">
    <property type="entry name" value="MONOCARBOXYLATE TRANSPORTER"/>
    <property type="match status" value="1"/>
</dbReference>